<evidence type="ECO:0000313" key="6">
    <source>
        <dbReference type="Proteomes" id="UP000637720"/>
    </source>
</evidence>
<protein>
    <submittedName>
        <fullName evidence="5">Peptidase M23</fullName>
    </submittedName>
</protein>
<evidence type="ECO:0000259" key="3">
    <source>
        <dbReference type="Pfam" id="PF01551"/>
    </source>
</evidence>
<comment type="caution">
    <text evidence="5">The sequence shown here is derived from an EMBL/GenBank/DDBJ whole genome shotgun (WGS) entry which is preliminary data.</text>
</comment>
<reference evidence="5" key="2">
    <citation type="submission" date="2020-09" db="EMBL/GenBank/DDBJ databases">
        <authorList>
            <person name="Sun Q."/>
            <person name="Ohkuma M."/>
        </authorList>
    </citation>
    <scope>NUCLEOTIDE SEQUENCE</scope>
    <source>
        <strain evidence="5">JCM 14719</strain>
    </source>
</reference>
<reference evidence="5" key="1">
    <citation type="journal article" date="2014" name="Int. J. Syst. Evol. Microbiol.">
        <title>Complete genome sequence of Corynebacterium casei LMG S-19264T (=DSM 44701T), isolated from a smear-ripened cheese.</title>
        <authorList>
            <consortium name="US DOE Joint Genome Institute (JGI-PGF)"/>
            <person name="Walter F."/>
            <person name="Albersmeier A."/>
            <person name="Kalinowski J."/>
            <person name="Ruckert C."/>
        </authorList>
    </citation>
    <scope>NUCLEOTIDE SEQUENCE</scope>
    <source>
        <strain evidence="5">JCM 14719</strain>
    </source>
</reference>
<dbReference type="InterPro" id="IPR050570">
    <property type="entry name" value="Cell_wall_metabolism_enzyme"/>
</dbReference>
<feature type="domain" description="Peptidoglycan hydrolase PcsB coiled-coil" evidence="4">
    <location>
        <begin position="108"/>
        <end position="177"/>
    </location>
</feature>
<dbReference type="Pfam" id="PF01551">
    <property type="entry name" value="Peptidase_M23"/>
    <property type="match status" value="1"/>
</dbReference>
<dbReference type="FunFam" id="2.70.70.10:FF:000006">
    <property type="entry name" value="M23 family peptidase"/>
    <property type="match status" value="1"/>
</dbReference>
<evidence type="ECO:0000259" key="4">
    <source>
        <dbReference type="Pfam" id="PF24568"/>
    </source>
</evidence>
<dbReference type="AlphaFoldDB" id="A0A8J3B9A8"/>
<gene>
    <name evidence="5" type="ORF">GCM10007043_05750</name>
</gene>
<keyword evidence="1" id="KW-0732">Signal</keyword>
<dbReference type="PANTHER" id="PTHR21666">
    <property type="entry name" value="PEPTIDASE-RELATED"/>
    <property type="match status" value="1"/>
</dbReference>
<feature type="coiled-coil region" evidence="2">
    <location>
        <begin position="181"/>
        <end position="242"/>
    </location>
</feature>
<feature type="coiled-coil region" evidence="2">
    <location>
        <begin position="23"/>
        <end position="117"/>
    </location>
</feature>
<dbReference type="Gene3D" id="2.70.70.10">
    <property type="entry name" value="Glucose Permease (Domain IIA)"/>
    <property type="match status" value="1"/>
</dbReference>
<dbReference type="GO" id="GO:0004222">
    <property type="term" value="F:metalloendopeptidase activity"/>
    <property type="evidence" value="ECO:0007669"/>
    <property type="project" value="TreeGrafter"/>
</dbReference>
<dbReference type="Proteomes" id="UP000637720">
    <property type="component" value="Unassembled WGS sequence"/>
</dbReference>
<dbReference type="Pfam" id="PF24568">
    <property type="entry name" value="CC_PcsB"/>
    <property type="match status" value="1"/>
</dbReference>
<evidence type="ECO:0000256" key="1">
    <source>
        <dbReference type="ARBA" id="ARBA00022729"/>
    </source>
</evidence>
<dbReference type="InterPro" id="IPR016047">
    <property type="entry name" value="M23ase_b-sheet_dom"/>
</dbReference>
<dbReference type="RefSeq" id="WP_188816732.1">
    <property type="nucleotide sequence ID" value="NZ_BMOF01000006.1"/>
</dbReference>
<dbReference type="InterPro" id="IPR057309">
    <property type="entry name" value="PcsB_CC"/>
</dbReference>
<organism evidence="5 6">
    <name type="scientific">Calditerricola satsumensis</name>
    <dbReference type="NCBI Taxonomy" id="373054"/>
    <lineage>
        <taxon>Bacteria</taxon>
        <taxon>Bacillati</taxon>
        <taxon>Bacillota</taxon>
        <taxon>Bacilli</taxon>
        <taxon>Bacillales</taxon>
        <taxon>Bacillaceae</taxon>
        <taxon>Calditerricola</taxon>
    </lineage>
</organism>
<dbReference type="CDD" id="cd12797">
    <property type="entry name" value="M23_peptidase"/>
    <property type="match status" value="1"/>
</dbReference>
<dbReference type="SUPFAM" id="SSF57997">
    <property type="entry name" value="Tropomyosin"/>
    <property type="match status" value="1"/>
</dbReference>
<keyword evidence="6" id="KW-1185">Reference proteome</keyword>
<evidence type="ECO:0000256" key="2">
    <source>
        <dbReference type="SAM" id="Coils"/>
    </source>
</evidence>
<dbReference type="SUPFAM" id="SSF51261">
    <property type="entry name" value="Duplicated hybrid motif"/>
    <property type="match status" value="1"/>
</dbReference>
<sequence length="412" mass="45755">MRKALGSAVLAAAVMAATLCPQLGGAESQVDKLKREIARIRQEQKAAAQRAMQADRQLKQLQSRREQLHRDIMYLDLKLEDVQSRIAKLEKEIAGKEAELNRTAQRLEAAEKRVAERDKLLRTRLRLMYQNSDLSYLEVLFGSDSFADFLDRLRSLTLIAEQDAKLLEAQKRDRDTIAALKVKLEGDLKKLSALVAEVEREKARLVAVRQEKQNTVRMLQKQEEEIEEIKEAEEQLALQRAAEYLAKKRELDRLLEQQQPKRVASRPSGGAGGGAVYAGGGGALAWPVPSSRTISSGFGYRVHPITGKRSMHNGIDIPAPEGTPIVAAEDGEVIVAEYMRGYGNTVIIDHGGGLWTLYGHIKEGGILVSVGQQVRRGQQIALVGSTGRSTGPHLHFTVYKNQQAVNPLNYLR</sequence>
<feature type="domain" description="M23ase beta-sheet core" evidence="3">
    <location>
        <begin position="311"/>
        <end position="407"/>
    </location>
</feature>
<accession>A0A8J3B9A8</accession>
<dbReference type="PANTHER" id="PTHR21666:SF270">
    <property type="entry name" value="MUREIN HYDROLASE ACTIVATOR ENVC"/>
    <property type="match status" value="1"/>
</dbReference>
<keyword evidence="2" id="KW-0175">Coiled coil</keyword>
<dbReference type="EMBL" id="BMOF01000006">
    <property type="protein sequence ID" value="GGJ94775.1"/>
    <property type="molecule type" value="Genomic_DNA"/>
</dbReference>
<proteinExistence type="predicted"/>
<evidence type="ECO:0000313" key="5">
    <source>
        <dbReference type="EMBL" id="GGJ94775.1"/>
    </source>
</evidence>
<dbReference type="Gene3D" id="6.10.250.3150">
    <property type="match status" value="1"/>
</dbReference>
<name>A0A8J3B9A8_9BACI</name>
<dbReference type="InterPro" id="IPR011055">
    <property type="entry name" value="Dup_hybrid_motif"/>
</dbReference>